<dbReference type="EMBL" id="MEXR01000028">
    <property type="protein sequence ID" value="OGD09650.1"/>
    <property type="molecule type" value="Genomic_DNA"/>
</dbReference>
<feature type="domain" description="NTP pyrophosphohydrolase MazG-like" evidence="1">
    <location>
        <begin position="34"/>
        <end position="101"/>
    </location>
</feature>
<dbReference type="InterPro" id="IPR004518">
    <property type="entry name" value="MazG-like_dom"/>
</dbReference>
<proteinExistence type="predicted"/>
<dbReference type="Gene3D" id="1.10.287.1080">
    <property type="entry name" value="MazG-like"/>
    <property type="match status" value="1"/>
</dbReference>
<sequence>MDFQQIAKRAVAIRNKYSELEKKKYGKEWTREQIMEGFVGDVGDLMKLVMAKSGIRNSKDVDEKLAHELSDCLWCILVLAHKYDIDLEESFTHSMEELEKRIAEDLSA</sequence>
<dbReference type="Pfam" id="PF03819">
    <property type="entry name" value="MazG"/>
    <property type="match status" value="1"/>
</dbReference>
<evidence type="ECO:0000313" key="2">
    <source>
        <dbReference type="EMBL" id="OGD09650.1"/>
    </source>
</evidence>
<name>A0A1F4ZTT1_9BACT</name>
<comment type="caution">
    <text evidence="2">The sequence shown here is derived from an EMBL/GenBank/DDBJ whole genome shotgun (WGS) entry which is preliminary data.</text>
</comment>
<accession>A0A1F4ZTT1</accession>
<evidence type="ECO:0000259" key="1">
    <source>
        <dbReference type="Pfam" id="PF03819"/>
    </source>
</evidence>
<organism evidence="2 3">
    <name type="scientific">Candidatus Amesbacteria bacterium RIFOXYB1_FULL_44_23</name>
    <dbReference type="NCBI Taxonomy" id="1797263"/>
    <lineage>
        <taxon>Bacteria</taxon>
        <taxon>Candidatus Amesiibacteriota</taxon>
    </lineage>
</organism>
<gene>
    <name evidence="2" type="ORF">A2397_03445</name>
</gene>
<dbReference type="SUPFAM" id="SSF101386">
    <property type="entry name" value="all-alpha NTP pyrophosphatases"/>
    <property type="match status" value="1"/>
</dbReference>
<reference evidence="2 3" key="1">
    <citation type="journal article" date="2016" name="Nat. Commun.">
        <title>Thousands of microbial genomes shed light on interconnected biogeochemical processes in an aquifer system.</title>
        <authorList>
            <person name="Anantharaman K."/>
            <person name="Brown C.T."/>
            <person name="Hug L.A."/>
            <person name="Sharon I."/>
            <person name="Castelle C.J."/>
            <person name="Probst A.J."/>
            <person name="Thomas B.C."/>
            <person name="Singh A."/>
            <person name="Wilkins M.J."/>
            <person name="Karaoz U."/>
            <person name="Brodie E.L."/>
            <person name="Williams K.H."/>
            <person name="Hubbard S.S."/>
            <person name="Banfield J.F."/>
        </authorList>
    </citation>
    <scope>NUCLEOTIDE SEQUENCE [LARGE SCALE GENOMIC DNA]</scope>
</reference>
<evidence type="ECO:0000313" key="3">
    <source>
        <dbReference type="Proteomes" id="UP000176424"/>
    </source>
</evidence>
<dbReference type="STRING" id="1797263.A2397_03445"/>
<dbReference type="Proteomes" id="UP000176424">
    <property type="component" value="Unassembled WGS sequence"/>
</dbReference>
<dbReference type="AlphaFoldDB" id="A0A1F4ZTT1"/>
<protein>
    <recommendedName>
        <fullName evidence="1">NTP pyrophosphohydrolase MazG-like domain-containing protein</fullName>
    </recommendedName>
</protein>